<feature type="transmembrane region" description="Helical" evidence="1">
    <location>
        <begin position="321"/>
        <end position="345"/>
    </location>
</feature>
<name>A0A0G0ZIJ1_9BACT</name>
<protein>
    <submittedName>
        <fullName evidence="2">Uncharacterized protein</fullName>
    </submittedName>
</protein>
<evidence type="ECO:0000313" key="2">
    <source>
        <dbReference type="EMBL" id="KKS48572.1"/>
    </source>
</evidence>
<dbReference type="EMBL" id="LCDF01000007">
    <property type="protein sequence ID" value="KKS48572.1"/>
    <property type="molecule type" value="Genomic_DNA"/>
</dbReference>
<keyword evidence="1" id="KW-0472">Membrane</keyword>
<sequence length="430" mass="47686">MLVGAINASAQNDLFFGQNHFYTVIFRGNGESVVYAKLVFTNSEDKPISDFSFTMLGASSDEMVAYQMKLPQQCIQYDYVKPESPCIQYRDADYLQNYQYYPYGNSQKTEYQKLQFTKSGGLYKLTLASPVEPNKSAAVIVAYAAKGYVEESAGLFKFNFETLKVPARINQIRVTVDVDSDLFLKGKRASVDYGTRSFGVADLATPSAVSSGSLDNVVSKIGSYGPIMKNANNLSPNESFVVKGEYATSWARLYIGSILMMILIVAVFLAIIYFMSRFLKKRHELASSVAAAPPNSSANPMQNSFPGFPVHFADISHFTNALLGLLSAVLVIVFSASFNGFMNFFDGIIGFNVNPAFLIIGFIAIILVYLLVIFGPAIFAMSRHGWRAFLLIILAEFLWLIIFLILYLLLFQSGIAPNYFGPQPIIEPMM</sequence>
<comment type="caution">
    <text evidence="2">The sequence shown here is derived from an EMBL/GenBank/DDBJ whole genome shotgun (WGS) entry which is preliminary data.</text>
</comment>
<feature type="transmembrane region" description="Helical" evidence="1">
    <location>
        <begin position="253"/>
        <end position="275"/>
    </location>
</feature>
<evidence type="ECO:0000313" key="3">
    <source>
        <dbReference type="Proteomes" id="UP000034036"/>
    </source>
</evidence>
<accession>A0A0G0ZIJ1</accession>
<gene>
    <name evidence="2" type="ORF">UV11_C0007G0028</name>
</gene>
<organism evidence="2 3">
    <name type="scientific">Candidatus Giovannonibacteria bacterium GW2011_GWF2_42_19</name>
    <dbReference type="NCBI Taxonomy" id="1618659"/>
    <lineage>
        <taxon>Bacteria</taxon>
        <taxon>Candidatus Giovannoniibacteriota</taxon>
    </lineage>
</organism>
<feature type="transmembrane region" description="Helical" evidence="1">
    <location>
        <begin position="357"/>
        <end position="381"/>
    </location>
</feature>
<evidence type="ECO:0000256" key="1">
    <source>
        <dbReference type="SAM" id="Phobius"/>
    </source>
</evidence>
<keyword evidence="1" id="KW-0812">Transmembrane</keyword>
<keyword evidence="1" id="KW-1133">Transmembrane helix</keyword>
<proteinExistence type="predicted"/>
<reference evidence="2 3" key="1">
    <citation type="journal article" date="2015" name="Nature">
        <title>rRNA introns, odd ribosomes, and small enigmatic genomes across a large radiation of phyla.</title>
        <authorList>
            <person name="Brown C.T."/>
            <person name="Hug L.A."/>
            <person name="Thomas B.C."/>
            <person name="Sharon I."/>
            <person name="Castelle C.J."/>
            <person name="Singh A."/>
            <person name="Wilkins M.J."/>
            <person name="Williams K.H."/>
            <person name="Banfield J.F."/>
        </authorList>
    </citation>
    <scope>NUCLEOTIDE SEQUENCE [LARGE SCALE GENOMIC DNA]</scope>
</reference>
<feature type="transmembrane region" description="Helical" evidence="1">
    <location>
        <begin position="388"/>
        <end position="410"/>
    </location>
</feature>
<dbReference type="AlphaFoldDB" id="A0A0G0ZIJ1"/>
<dbReference type="Proteomes" id="UP000034036">
    <property type="component" value="Unassembled WGS sequence"/>
</dbReference>